<keyword evidence="2" id="KW-1185">Reference proteome</keyword>
<dbReference type="AlphaFoldDB" id="A0A0B7GVN7"/>
<name>A0A0B7GVN7_TREPH</name>
<dbReference type="EMBL" id="CDNC01000034">
    <property type="protein sequence ID" value="CEM62553.1"/>
    <property type="molecule type" value="Genomic_DNA"/>
</dbReference>
<evidence type="ECO:0000313" key="1">
    <source>
        <dbReference type="EMBL" id="CEM62553.1"/>
    </source>
</evidence>
<evidence type="ECO:0000313" key="2">
    <source>
        <dbReference type="Proteomes" id="UP000042527"/>
    </source>
</evidence>
<organism evidence="1 2">
    <name type="scientific">Treponema phagedenis</name>
    <dbReference type="NCBI Taxonomy" id="162"/>
    <lineage>
        <taxon>Bacteria</taxon>
        <taxon>Pseudomonadati</taxon>
        <taxon>Spirochaetota</taxon>
        <taxon>Spirochaetia</taxon>
        <taxon>Spirochaetales</taxon>
        <taxon>Treponemataceae</taxon>
        <taxon>Treponema</taxon>
    </lineage>
</organism>
<sequence>MPTVAPCRTLSIIEALKLAGLVFDTDVKTKPALFFIQVSKCCTRLFFHGMNSVRKMLSIEK</sequence>
<accession>A0A0B7GVN7</accession>
<dbReference type="Proteomes" id="UP000042527">
    <property type="component" value="Unassembled WGS sequence"/>
</dbReference>
<gene>
    <name evidence="1" type="ORF">TPHV1_40056</name>
</gene>
<proteinExistence type="predicted"/>
<reference evidence="2" key="1">
    <citation type="submission" date="2015-01" db="EMBL/GenBank/DDBJ databases">
        <authorList>
            <person name="Manzoor Shahid"/>
            <person name="Zubair Saima"/>
        </authorList>
    </citation>
    <scope>NUCLEOTIDE SEQUENCE [LARGE SCALE GENOMIC DNA]</scope>
    <source>
        <strain evidence="2">V1</strain>
    </source>
</reference>
<protein>
    <submittedName>
        <fullName evidence="1">Uncharacterized protein</fullName>
    </submittedName>
</protein>